<proteinExistence type="predicted"/>
<accession>A0A382UD07</accession>
<dbReference type="AlphaFoldDB" id="A0A382UD07"/>
<dbReference type="Gene3D" id="3.40.30.10">
    <property type="entry name" value="Glutaredoxin"/>
    <property type="match status" value="1"/>
</dbReference>
<evidence type="ECO:0000313" key="2">
    <source>
        <dbReference type="EMBL" id="SVD32160.1"/>
    </source>
</evidence>
<name>A0A382UD07_9ZZZZ</name>
<dbReference type="NCBIfam" id="TIGR02174">
    <property type="entry name" value="CXXU_selWTH"/>
    <property type="match status" value="1"/>
</dbReference>
<evidence type="ECO:0008006" key="3">
    <source>
        <dbReference type="Google" id="ProtNLM"/>
    </source>
</evidence>
<sequence length="58" mass="6397">MASALLEKYGNAVQSLALIPSGGGVYEVMKNENLIFSKKAEERFPELDEIIESLEKPV</sequence>
<dbReference type="SUPFAM" id="SSF52833">
    <property type="entry name" value="Thioredoxin-like"/>
    <property type="match status" value="1"/>
</dbReference>
<protein>
    <recommendedName>
        <fullName evidence="3">Selenoprotein</fullName>
    </recommendedName>
</protein>
<dbReference type="InterPro" id="IPR036249">
    <property type="entry name" value="Thioredoxin-like_sf"/>
</dbReference>
<evidence type="ECO:0000256" key="1">
    <source>
        <dbReference type="ARBA" id="ARBA00023284"/>
    </source>
</evidence>
<gene>
    <name evidence="2" type="ORF">METZ01_LOCUS385014</name>
</gene>
<dbReference type="EMBL" id="UINC01143310">
    <property type="protein sequence ID" value="SVD32160.1"/>
    <property type="molecule type" value="Genomic_DNA"/>
</dbReference>
<organism evidence="2">
    <name type="scientific">marine metagenome</name>
    <dbReference type="NCBI Taxonomy" id="408172"/>
    <lineage>
        <taxon>unclassified sequences</taxon>
        <taxon>metagenomes</taxon>
        <taxon>ecological metagenomes</taxon>
    </lineage>
</organism>
<keyword evidence="1" id="KW-0676">Redox-active center</keyword>
<reference evidence="2" key="1">
    <citation type="submission" date="2018-05" db="EMBL/GenBank/DDBJ databases">
        <authorList>
            <person name="Lanie J.A."/>
            <person name="Ng W.-L."/>
            <person name="Kazmierczak K.M."/>
            <person name="Andrzejewski T.M."/>
            <person name="Davidsen T.M."/>
            <person name="Wayne K.J."/>
            <person name="Tettelin H."/>
            <person name="Glass J.I."/>
            <person name="Rusch D."/>
            <person name="Podicherti R."/>
            <person name="Tsui H.-C.T."/>
            <person name="Winkler M.E."/>
        </authorList>
    </citation>
    <scope>NUCLEOTIDE SEQUENCE</scope>
</reference>
<dbReference type="InterPro" id="IPR011893">
    <property type="entry name" value="Selenoprotein_Rdx-typ"/>
</dbReference>
<dbReference type="Pfam" id="PF10262">
    <property type="entry name" value="Rdx"/>
    <property type="match status" value="1"/>
</dbReference>